<evidence type="ECO:0000313" key="15">
    <source>
        <dbReference type="Proteomes" id="UP001597327"/>
    </source>
</evidence>
<feature type="binding site" evidence="12">
    <location>
        <position position="260"/>
    </location>
    <ligand>
        <name>ATP</name>
        <dbReference type="ChEBI" id="CHEBI:30616"/>
    </ligand>
</feature>
<protein>
    <recommendedName>
        <fullName evidence="3 12">Ribokinase</fullName>
        <shortName evidence="12">RK</shortName>
        <ecNumber evidence="2 12">2.7.1.15</ecNumber>
    </recommendedName>
</protein>
<comment type="similarity">
    <text evidence="12">Belongs to the carbohydrate kinase PfkB family. Ribokinase subfamily.</text>
</comment>
<feature type="binding site" evidence="12">
    <location>
        <position position="232"/>
    </location>
    <ligand>
        <name>K(+)</name>
        <dbReference type="ChEBI" id="CHEBI:29103"/>
    </ligand>
</feature>
<dbReference type="CDD" id="cd01174">
    <property type="entry name" value="ribokinase"/>
    <property type="match status" value="1"/>
</dbReference>
<keyword evidence="12" id="KW-0963">Cytoplasm</keyword>
<evidence type="ECO:0000256" key="10">
    <source>
        <dbReference type="ARBA" id="ARBA00022958"/>
    </source>
</evidence>
<dbReference type="HAMAP" id="MF_01987">
    <property type="entry name" value="Ribokinase"/>
    <property type="match status" value="1"/>
</dbReference>
<comment type="function">
    <text evidence="12">Catalyzes the phosphorylation of ribose at O-5 in a reaction requiring ATP and magnesium. The resulting D-ribose-5-phosphate can then be used either for sythesis of nucleotides, histidine, and tryptophan, or as a component of the pentose phosphate pathway.</text>
</comment>
<dbReference type="SUPFAM" id="SSF53613">
    <property type="entry name" value="Ribokinase-like"/>
    <property type="match status" value="1"/>
</dbReference>
<dbReference type="Pfam" id="PF00294">
    <property type="entry name" value="PfkB"/>
    <property type="match status" value="1"/>
</dbReference>
<feature type="active site" description="Proton acceptor" evidence="12">
    <location>
        <position position="236"/>
    </location>
</feature>
<evidence type="ECO:0000256" key="6">
    <source>
        <dbReference type="ARBA" id="ARBA00022741"/>
    </source>
</evidence>
<reference evidence="15" key="1">
    <citation type="journal article" date="2019" name="Int. J. Syst. Evol. Microbiol.">
        <title>The Global Catalogue of Microorganisms (GCM) 10K type strain sequencing project: providing services to taxonomists for standard genome sequencing and annotation.</title>
        <authorList>
            <consortium name="The Broad Institute Genomics Platform"/>
            <consortium name="The Broad Institute Genome Sequencing Center for Infectious Disease"/>
            <person name="Wu L."/>
            <person name="Ma J."/>
        </authorList>
    </citation>
    <scope>NUCLEOTIDE SEQUENCE [LARGE SCALE GENOMIC DNA]</scope>
    <source>
        <strain evidence="15">JCM 3369</strain>
    </source>
</reference>
<comment type="caution">
    <text evidence="14">The sequence shown here is derived from an EMBL/GenBank/DDBJ whole genome shotgun (WGS) entry which is preliminary data.</text>
</comment>
<comment type="pathway">
    <text evidence="12">Carbohydrate metabolism; D-ribose degradation; D-ribose 5-phosphate from beta-D-ribopyranose: step 2/2.</text>
</comment>
<evidence type="ECO:0000256" key="4">
    <source>
        <dbReference type="ARBA" id="ARBA00022679"/>
    </source>
</evidence>
<comment type="subunit">
    <text evidence="12">Homodimer.</text>
</comment>
<feature type="binding site" evidence="12">
    <location>
        <begin position="38"/>
        <end position="42"/>
    </location>
    <ligand>
        <name>substrate</name>
    </ligand>
</feature>
<proteinExistence type="inferred from homology"/>
<feature type="binding site" evidence="12">
    <location>
        <begin position="10"/>
        <end position="12"/>
    </location>
    <ligand>
        <name>substrate</name>
    </ligand>
</feature>
<gene>
    <name evidence="12" type="primary">rbsK</name>
    <name evidence="14" type="ORF">ACFSC7_08585</name>
</gene>
<feature type="binding site" evidence="12">
    <location>
        <position position="236"/>
    </location>
    <ligand>
        <name>substrate</name>
    </ligand>
</feature>
<evidence type="ECO:0000256" key="2">
    <source>
        <dbReference type="ARBA" id="ARBA00012035"/>
    </source>
</evidence>
<comment type="caution">
    <text evidence="12">Lacks conserved residue(s) required for the propagation of feature annotation.</text>
</comment>
<evidence type="ECO:0000256" key="12">
    <source>
        <dbReference type="HAMAP-Rule" id="MF_01987"/>
    </source>
</evidence>
<keyword evidence="9 12" id="KW-0460">Magnesium</keyword>
<feature type="binding site" evidence="12">
    <location>
        <position position="269"/>
    </location>
    <ligand>
        <name>K(+)</name>
        <dbReference type="ChEBI" id="CHEBI:29103"/>
    </ligand>
</feature>
<dbReference type="PANTHER" id="PTHR10584">
    <property type="entry name" value="SUGAR KINASE"/>
    <property type="match status" value="1"/>
</dbReference>
<keyword evidence="8 12" id="KW-0067">ATP-binding</keyword>
<dbReference type="EC" id="2.7.1.15" evidence="2 12"/>
<accession>A0ABW4JXU1</accession>
<dbReference type="InterPro" id="IPR002139">
    <property type="entry name" value="Ribo/fructo_kinase"/>
</dbReference>
<keyword evidence="10 12" id="KW-0630">Potassium</keyword>
<evidence type="ECO:0000256" key="3">
    <source>
        <dbReference type="ARBA" id="ARBA00016943"/>
    </source>
</evidence>
<dbReference type="Gene3D" id="3.40.1190.20">
    <property type="match status" value="1"/>
</dbReference>
<evidence type="ECO:0000256" key="8">
    <source>
        <dbReference type="ARBA" id="ARBA00022840"/>
    </source>
</evidence>
<dbReference type="PRINTS" id="PR00990">
    <property type="entry name" value="RIBOKINASE"/>
</dbReference>
<organism evidence="14 15">
    <name type="scientific">Roseibium aestuarii</name>
    <dbReference type="NCBI Taxonomy" id="2600299"/>
    <lineage>
        <taxon>Bacteria</taxon>
        <taxon>Pseudomonadati</taxon>
        <taxon>Pseudomonadota</taxon>
        <taxon>Alphaproteobacteria</taxon>
        <taxon>Hyphomicrobiales</taxon>
        <taxon>Stappiaceae</taxon>
        <taxon>Roseibium</taxon>
    </lineage>
</organism>
<dbReference type="InterPro" id="IPR002173">
    <property type="entry name" value="Carboh/pur_kinase_PfkB_CS"/>
</dbReference>
<dbReference type="EMBL" id="JBHUFA010000001">
    <property type="protein sequence ID" value="MFD1695571.1"/>
    <property type="molecule type" value="Genomic_DNA"/>
</dbReference>
<keyword evidence="4 12" id="KW-0808">Transferase</keyword>
<comment type="similarity">
    <text evidence="1">Belongs to the carbohydrate kinase pfkB family.</text>
</comment>
<keyword evidence="11 12" id="KW-0119">Carbohydrate metabolism</keyword>
<comment type="cofactor">
    <cofactor evidence="12">
        <name>Mg(2+)</name>
        <dbReference type="ChEBI" id="CHEBI:18420"/>
    </cofactor>
    <text evidence="12">Requires a divalent cation, most likely magnesium in vivo, as an electrophilic catalyst to aid phosphoryl group transfer. It is the chelate of the metal and the nucleotide that is the actual substrate.</text>
</comment>
<dbReference type="Proteomes" id="UP001597327">
    <property type="component" value="Unassembled WGS sequence"/>
</dbReference>
<feature type="binding site" evidence="12">
    <location>
        <begin position="204"/>
        <end position="209"/>
    </location>
    <ligand>
        <name>ATP</name>
        <dbReference type="ChEBI" id="CHEBI:30616"/>
    </ligand>
</feature>
<keyword evidence="5 12" id="KW-0479">Metal-binding</keyword>
<comment type="catalytic activity">
    <reaction evidence="12">
        <text>D-ribose + ATP = D-ribose 5-phosphate + ADP + H(+)</text>
        <dbReference type="Rhea" id="RHEA:13697"/>
        <dbReference type="ChEBI" id="CHEBI:15378"/>
        <dbReference type="ChEBI" id="CHEBI:30616"/>
        <dbReference type="ChEBI" id="CHEBI:47013"/>
        <dbReference type="ChEBI" id="CHEBI:78346"/>
        <dbReference type="ChEBI" id="CHEBI:456216"/>
        <dbReference type="EC" id="2.7.1.15"/>
    </reaction>
</comment>
<feature type="binding site" evidence="12">
    <location>
        <position position="266"/>
    </location>
    <ligand>
        <name>K(+)</name>
        <dbReference type="ChEBI" id="CHEBI:29103"/>
    </ligand>
</feature>
<dbReference type="InterPro" id="IPR011611">
    <property type="entry name" value="PfkB_dom"/>
</dbReference>
<feature type="binding site" evidence="12">
    <location>
        <position position="230"/>
    </location>
    <ligand>
        <name>K(+)</name>
        <dbReference type="ChEBI" id="CHEBI:29103"/>
    </ligand>
</feature>
<dbReference type="RefSeq" id="WP_149890705.1">
    <property type="nucleotide sequence ID" value="NZ_JBHUFA010000001.1"/>
</dbReference>
<feature type="domain" description="Carbohydrate kinase PfkB" evidence="13">
    <location>
        <begin position="6"/>
        <end position="278"/>
    </location>
</feature>
<evidence type="ECO:0000256" key="7">
    <source>
        <dbReference type="ARBA" id="ARBA00022777"/>
    </source>
</evidence>
<evidence type="ECO:0000256" key="9">
    <source>
        <dbReference type="ARBA" id="ARBA00022842"/>
    </source>
</evidence>
<dbReference type="PANTHER" id="PTHR10584:SF166">
    <property type="entry name" value="RIBOKINASE"/>
    <property type="match status" value="1"/>
</dbReference>
<evidence type="ECO:0000256" key="11">
    <source>
        <dbReference type="ARBA" id="ARBA00023277"/>
    </source>
</evidence>
<evidence type="ECO:0000256" key="1">
    <source>
        <dbReference type="ARBA" id="ARBA00005380"/>
    </source>
</evidence>
<keyword evidence="15" id="KW-1185">Reference proteome</keyword>
<evidence type="ECO:0000259" key="13">
    <source>
        <dbReference type="Pfam" id="PF00294"/>
    </source>
</evidence>
<dbReference type="GO" id="GO:0004747">
    <property type="term" value="F:ribokinase activity"/>
    <property type="evidence" value="ECO:0007669"/>
    <property type="project" value="UniProtKB-EC"/>
</dbReference>
<feature type="binding site" evidence="12">
    <location>
        <position position="271"/>
    </location>
    <ligand>
        <name>K(+)</name>
        <dbReference type="ChEBI" id="CHEBI:29103"/>
    </ligand>
</feature>
<evidence type="ECO:0000313" key="14">
    <source>
        <dbReference type="EMBL" id="MFD1695571.1"/>
    </source>
</evidence>
<feature type="binding site" evidence="12">
    <location>
        <position position="137"/>
    </location>
    <ligand>
        <name>substrate</name>
    </ligand>
</feature>
<dbReference type="InterPro" id="IPR029056">
    <property type="entry name" value="Ribokinase-like"/>
</dbReference>
<name>A0ABW4JXU1_9HYPH</name>
<comment type="subcellular location">
    <subcellularLocation>
        <location evidence="12">Cytoplasm</location>
    </subcellularLocation>
</comment>
<comment type="activity regulation">
    <text evidence="12">Activated by a monovalent cation that binds near, but not in, the active site. The most likely occupant of the site in vivo is potassium. Ion binding induces a conformational change that may alter substrate affinity.</text>
</comment>
<dbReference type="InterPro" id="IPR011877">
    <property type="entry name" value="Ribokinase"/>
</dbReference>
<sequence length="293" mass="30332">MAILNLGSINVDRAYHLKSLPLPGETVTALSEQIGLGGKGANQSVAIARTGGSVVHLGAIGHGDGWLTDFLQSAKVDTGHVHLRKNVQTGQAFVMVGEDGENSIVLSQGANATLTTSEISAAIATMAAYDWLLFQNETNGIAEAARLARAHGMKVAFAAAPFEASSVLPLLPLIDLLALNEVEHAQLQAACGDQPITLPALLVTSGARGARYVDHTQSIAVEALTVTAVDTTAAGDTFLGTFLACLDGGDDVRQSLHYANAAAALKVTLKGAATAIPSRQDVESFLKGRPPHI</sequence>
<feature type="binding site" evidence="12">
    <location>
        <position position="180"/>
    </location>
    <ligand>
        <name>ATP</name>
        <dbReference type="ChEBI" id="CHEBI:30616"/>
    </ligand>
</feature>
<keyword evidence="6 12" id="KW-0547">Nucleotide-binding</keyword>
<dbReference type="PROSITE" id="PS00583">
    <property type="entry name" value="PFKB_KINASES_1"/>
    <property type="match status" value="1"/>
</dbReference>
<evidence type="ECO:0000256" key="5">
    <source>
        <dbReference type="ARBA" id="ARBA00022723"/>
    </source>
</evidence>
<feature type="binding site" evidence="12">
    <location>
        <begin position="235"/>
        <end position="236"/>
    </location>
    <ligand>
        <name>ATP</name>
        <dbReference type="ChEBI" id="CHEBI:30616"/>
    </ligand>
</feature>
<keyword evidence="7 12" id="KW-0418">Kinase</keyword>